<proteinExistence type="predicted"/>
<feature type="non-terminal residue" evidence="1">
    <location>
        <position position="1"/>
    </location>
</feature>
<reference evidence="1 2" key="2">
    <citation type="submission" date="2009-01" db="EMBL/GenBank/DDBJ databases">
        <title>Draft genome sequence of Bacteroides cellulosilyticus (DSM 14838).</title>
        <authorList>
            <person name="Sudarsanam P."/>
            <person name="Ley R."/>
            <person name="Guruge J."/>
            <person name="Turnbaugh P.J."/>
            <person name="Mahowald M."/>
            <person name="Liep D."/>
            <person name="Gordon J."/>
        </authorList>
    </citation>
    <scope>NUCLEOTIDE SEQUENCE [LARGE SCALE GENOMIC DNA]</scope>
    <source>
        <strain evidence="1 2">DSM 14838</strain>
    </source>
</reference>
<sequence length="170" mass="20141">DSIFTNKKIYDIYISPLDSLYSSVFETQQYIQTKHELIEYRRKIEKEKSDYNYEKSIGGTGINKKLIVLYQNSIREGIKRLNELQMTYKPKYLGFKCSFHAKYQTDFTDSILVGYCYLSPKKDRFLVKPIYESGYAIDSTIGNLMDAMFFYDEQFIQLEMDTTKLFIKGF</sequence>
<evidence type="ECO:0000313" key="1">
    <source>
        <dbReference type="EMBL" id="EEF91920.1"/>
    </source>
</evidence>
<name>E2N831_9BACE</name>
<dbReference type="RefSeq" id="WP_007209816.1">
    <property type="nucleotide sequence ID" value="NZ_EQ973488.1"/>
</dbReference>
<dbReference type="Proteomes" id="UP000003711">
    <property type="component" value="Unassembled WGS sequence"/>
</dbReference>
<dbReference type="AlphaFoldDB" id="E2N831"/>
<protein>
    <submittedName>
        <fullName evidence="1">Uncharacterized protein</fullName>
    </submittedName>
</protein>
<dbReference type="EMBL" id="ACCH01000036">
    <property type="protein sequence ID" value="EEF91920.1"/>
    <property type="molecule type" value="Genomic_DNA"/>
</dbReference>
<evidence type="ECO:0000313" key="2">
    <source>
        <dbReference type="Proteomes" id="UP000003711"/>
    </source>
</evidence>
<reference evidence="1 2" key="1">
    <citation type="submission" date="2008-12" db="EMBL/GenBank/DDBJ databases">
        <authorList>
            <person name="Fulton L."/>
            <person name="Clifton S."/>
            <person name="Fulton B."/>
            <person name="Xu J."/>
            <person name="Minx P."/>
            <person name="Pepin K.H."/>
            <person name="Johnson M."/>
            <person name="Bhonagiri V."/>
            <person name="Nash W.E."/>
            <person name="Mardis E.R."/>
            <person name="Wilson R.K."/>
        </authorList>
    </citation>
    <scope>NUCLEOTIDE SEQUENCE [LARGE SCALE GENOMIC DNA]</scope>
    <source>
        <strain evidence="1 2">DSM 14838</strain>
    </source>
</reference>
<dbReference type="HOGENOM" id="CLU_1566091_0_0_10"/>
<comment type="caution">
    <text evidence="1">The sequence shown here is derived from an EMBL/GenBank/DDBJ whole genome shotgun (WGS) entry which is preliminary data.</text>
</comment>
<gene>
    <name evidence="1" type="ORF">BACCELL_00426</name>
</gene>
<accession>E2N831</accession>
<organism evidence="1 2">
    <name type="scientific">Bacteroides cellulosilyticus DSM 14838</name>
    <dbReference type="NCBI Taxonomy" id="537012"/>
    <lineage>
        <taxon>Bacteria</taxon>
        <taxon>Pseudomonadati</taxon>
        <taxon>Bacteroidota</taxon>
        <taxon>Bacteroidia</taxon>
        <taxon>Bacteroidales</taxon>
        <taxon>Bacteroidaceae</taxon>
        <taxon>Bacteroides</taxon>
    </lineage>
</organism>